<dbReference type="AlphaFoldDB" id="A0A975BYD8"/>
<dbReference type="KEGG" id="dmm:dnm_100310"/>
<name>A0A975BYD8_9BACT</name>
<gene>
    <name evidence="1" type="ORF">dnm_100310</name>
</gene>
<evidence type="ECO:0000313" key="2">
    <source>
        <dbReference type="Proteomes" id="UP000663722"/>
    </source>
</evidence>
<organism evidence="1 2">
    <name type="scientific">Desulfonema magnum</name>
    <dbReference type="NCBI Taxonomy" id="45655"/>
    <lineage>
        <taxon>Bacteria</taxon>
        <taxon>Pseudomonadati</taxon>
        <taxon>Thermodesulfobacteriota</taxon>
        <taxon>Desulfobacteria</taxon>
        <taxon>Desulfobacterales</taxon>
        <taxon>Desulfococcaceae</taxon>
        <taxon>Desulfonema</taxon>
    </lineage>
</organism>
<protein>
    <submittedName>
        <fullName evidence="1">Uncharacterized protein</fullName>
    </submittedName>
</protein>
<sequence>MGKGFDIIPPGFENLISCNIPAFILSVGKPVIRTGIKN</sequence>
<reference evidence="1" key="1">
    <citation type="journal article" date="2021" name="Microb. Physiol.">
        <title>Proteogenomic Insights into the Physiology of Marine, Sulfate-Reducing, Filamentous Desulfonema limicola and Desulfonema magnum.</title>
        <authorList>
            <person name="Schnaars V."/>
            <person name="Wohlbrand L."/>
            <person name="Scheve S."/>
            <person name="Hinrichs C."/>
            <person name="Reinhardt R."/>
            <person name="Rabus R."/>
        </authorList>
    </citation>
    <scope>NUCLEOTIDE SEQUENCE</scope>
    <source>
        <strain evidence="1">4be13</strain>
    </source>
</reference>
<keyword evidence="2" id="KW-1185">Reference proteome</keyword>
<proteinExistence type="predicted"/>
<evidence type="ECO:0000313" key="1">
    <source>
        <dbReference type="EMBL" id="QTA93923.1"/>
    </source>
</evidence>
<dbReference type="EMBL" id="CP061800">
    <property type="protein sequence ID" value="QTA93923.1"/>
    <property type="molecule type" value="Genomic_DNA"/>
</dbReference>
<dbReference type="Proteomes" id="UP000663722">
    <property type="component" value="Chromosome"/>
</dbReference>
<accession>A0A975BYD8</accession>